<dbReference type="Pfam" id="PF00350">
    <property type="entry name" value="Dynamin_N"/>
    <property type="match status" value="1"/>
</dbReference>
<protein>
    <recommendedName>
        <fullName evidence="7">G domain-containing protein</fullName>
    </recommendedName>
</protein>
<dbReference type="EMBL" id="JAPDRL010000008">
    <property type="protein sequence ID" value="KAJ9668217.1"/>
    <property type="molecule type" value="Genomic_DNA"/>
</dbReference>
<evidence type="ECO:0008006" key="7">
    <source>
        <dbReference type="Google" id="ProtNLM"/>
    </source>
</evidence>
<sequence length="1417" mass="157740">MDPEFHDHAKSLRPDQFLKPNRFWVGILYHERKPEAISQETDFLWIKAHGKITVQTIQNEYFKKTFLDVVLKLDDDVPSEGAKLAEVNHYNDNIIIFRAVDRNSPEARTRRPLQPTNGQTYVKSSTEEQPPAKPPPVGKDMGSSASHVPKPAEPNIPVQPPAKPLDPSAATYVNPHAFPQSRAHPMPRGEPESGANYGIPPDSRLSSTYAAPQPIKGEGPESGFAHPQGLHTTEAPTPEPLFQPSGAPSRPDSMEPQNVYLQKLMTEESPELLEAGVQKSLGLLDSLKEPLYPHLKDTLDADNWLKSIEALEKQATRARTVLGVVGNTGAGKSSVINALLDEERLVPTNCMRACTAVVTEMSWNDSEQEHSRYRAEVEFIKPEDWAKELEVLYTDLLDSEGKVTKDVYNADSEAGIAYAKIRAVYPKLTKEMMGDQSVQQLMKVPAVRDVLGTTRQIVASASDRFYKQLQFYVDSKEKATGQEKDKKKKEPKQMEFWPLIKVVKIYTKSAALKTGAIVVDLPGVHDSNAARAAVAEGYMKQCTGLWIVAPITRAVDDKAAKSLLGNTFRRQLKYDGTYGNVTFICSKTDDISVTEAEDSLNLDLSEKWDQEEALKRDLKEKKKKEFQELKESKAVYKEVYDEADEQLDTWESLLEKVQAGKTVFAPREKTKRKRSPESPKQRKKNRRNSDFELELDSQPIAVDSSDSESEVARSSDGGEPWEPLTEERVEEKLADIKSNKKRARQERINLDGKIHEVQKEIRSIQSQLDEIKAEISAVCIAGRNRYSKGAIQQDFAAGIKELDQENAMEENEATFNPEEDLRDYDEVARSLPVFCVSSRAYQKLSGRLQRDEDVPGFKTLEETEIPQLQAHCLKLTESGRITSCRRFLSSFSQLTNSMGLWASNDGSGLQLSDTQMRSENAYLQEKLNELEKGLEAAVAECLREMKEALAENIFEKYKDACEKAEQEALPTSQRWGAHRNEGGLFWATYKAVCRRNGVFTGAGGLHDFNGQLFEPVMKLLATGWEKAFARRLPNVLESYKKSSNTLLKSFHRSIEARARSRGAGAAGMNVLAQQLNVYDQQFAHLAAQMVEVIQNMQRDANREFVPVIADCMTTAYEQCVAESGKSCYLYPVTVILSGDLVNQFVVIGIGSFMRMKRAMTDHVSQESHTMFRKATETVQTELIRMCRAVEEHMANKADEVFVSMKRDYTTVLTGAHLPQGQLLPKPERTLRAEVAEVLKTAEPLFKELVDGVKDGGAEESTANEGAGEEDGTNADDPMDTRSENGDHWDNDDTILNEGESNASESVQEDQEGTPNDTDKTSGPSLSAAASASVSRSKTSTPQVEGSNTDASATPANSEAPMRRNLNPTVEDWHSSRGTSLAPARETPTQTQSDVRMAGIDDDGDSEYHPGSTQGDDV</sequence>
<organism evidence="5 6">
    <name type="scientific">Coniosporium apollinis</name>
    <dbReference type="NCBI Taxonomy" id="61459"/>
    <lineage>
        <taxon>Eukaryota</taxon>
        <taxon>Fungi</taxon>
        <taxon>Dikarya</taxon>
        <taxon>Ascomycota</taxon>
        <taxon>Pezizomycotina</taxon>
        <taxon>Dothideomycetes</taxon>
        <taxon>Dothideomycetes incertae sedis</taxon>
        <taxon>Coniosporium</taxon>
    </lineage>
</organism>
<comment type="caution">
    <text evidence="5">The sequence shown here is derived from an EMBL/GenBank/DDBJ whole genome shotgun (WGS) entry which is preliminary data.</text>
</comment>
<dbReference type="PANTHER" id="PTHR36681">
    <property type="entry name" value="NUCLEAR GTPASE, GERMINAL CENTER-ASSOCIATED, TANDEM DUPLICATE 3"/>
    <property type="match status" value="1"/>
</dbReference>
<feature type="coiled-coil region" evidence="1">
    <location>
        <begin position="920"/>
        <end position="967"/>
    </location>
</feature>
<dbReference type="Pfam" id="PF24564">
    <property type="entry name" value="DUF7605"/>
    <property type="match status" value="1"/>
</dbReference>
<feature type="compositionally biased region" description="Polar residues" evidence="2">
    <location>
        <begin position="114"/>
        <end position="128"/>
    </location>
</feature>
<dbReference type="Proteomes" id="UP001172684">
    <property type="component" value="Unassembled WGS sequence"/>
</dbReference>
<dbReference type="Gene3D" id="3.40.50.300">
    <property type="entry name" value="P-loop containing nucleotide triphosphate hydrolases"/>
    <property type="match status" value="1"/>
</dbReference>
<dbReference type="SUPFAM" id="SSF52540">
    <property type="entry name" value="P-loop containing nucleoside triphosphate hydrolases"/>
    <property type="match status" value="1"/>
</dbReference>
<gene>
    <name evidence="5" type="ORF">H2201_001646</name>
</gene>
<feature type="compositionally biased region" description="Basic and acidic residues" evidence="2">
    <location>
        <begin position="1278"/>
        <end position="1290"/>
    </location>
</feature>
<evidence type="ECO:0000259" key="4">
    <source>
        <dbReference type="Pfam" id="PF24564"/>
    </source>
</evidence>
<feature type="compositionally biased region" description="Low complexity" evidence="2">
    <location>
        <begin position="1321"/>
        <end position="1339"/>
    </location>
</feature>
<feature type="compositionally biased region" description="Pro residues" evidence="2">
    <location>
        <begin position="151"/>
        <end position="164"/>
    </location>
</feature>
<feature type="region of interest" description="Disordered" evidence="2">
    <location>
        <begin position="105"/>
        <end position="255"/>
    </location>
</feature>
<evidence type="ECO:0000313" key="5">
    <source>
        <dbReference type="EMBL" id="KAJ9668217.1"/>
    </source>
</evidence>
<keyword evidence="6" id="KW-1185">Reference proteome</keyword>
<dbReference type="InterPro" id="IPR056024">
    <property type="entry name" value="DUF7605"/>
</dbReference>
<proteinExistence type="predicted"/>
<accession>A0ABQ9P1J4</accession>
<dbReference type="PANTHER" id="PTHR36681:SF3">
    <property type="entry name" value="NUCLEAR GTPASE, GERMINAL CENTER-ASSOCIATED, TANDEM DUPLICATE 3"/>
    <property type="match status" value="1"/>
</dbReference>
<dbReference type="InterPro" id="IPR045063">
    <property type="entry name" value="Dynamin_N"/>
</dbReference>
<feature type="coiled-coil region" evidence="1">
    <location>
        <begin position="615"/>
        <end position="660"/>
    </location>
</feature>
<feature type="region of interest" description="Disordered" evidence="2">
    <location>
        <begin position="1251"/>
        <end position="1417"/>
    </location>
</feature>
<evidence type="ECO:0000256" key="1">
    <source>
        <dbReference type="SAM" id="Coils"/>
    </source>
</evidence>
<feature type="region of interest" description="Disordered" evidence="2">
    <location>
        <begin position="664"/>
        <end position="728"/>
    </location>
</feature>
<name>A0ABQ9P1J4_9PEZI</name>
<feature type="domain" description="DUF7605" evidence="4">
    <location>
        <begin position="963"/>
        <end position="1125"/>
    </location>
</feature>
<evidence type="ECO:0000313" key="6">
    <source>
        <dbReference type="Proteomes" id="UP001172684"/>
    </source>
</evidence>
<keyword evidence="1" id="KW-0175">Coiled coil</keyword>
<reference evidence="5" key="1">
    <citation type="submission" date="2022-10" db="EMBL/GenBank/DDBJ databases">
        <title>Culturing micro-colonial fungi from biological soil crusts in the Mojave desert and describing Neophaeococcomyces mojavensis, and introducing the new genera and species Taxawa tesnikishii.</title>
        <authorList>
            <person name="Kurbessoian T."/>
            <person name="Stajich J.E."/>
        </authorList>
    </citation>
    <scope>NUCLEOTIDE SEQUENCE</scope>
    <source>
        <strain evidence="5">TK_1</strain>
    </source>
</reference>
<feature type="compositionally biased region" description="Polar residues" evidence="2">
    <location>
        <begin position="1340"/>
        <end position="1356"/>
    </location>
</feature>
<dbReference type="InterPro" id="IPR027417">
    <property type="entry name" value="P-loop_NTPase"/>
</dbReference>
<feature type="domain" description="Dynamin N-terminal" evidence="3">
    <location>
        <begin position="323"/>
        <end position="561"/>
    </location>
</feature>
<feature type="compositionally biased region" description="Acidic residues" evidence="2">
    <location>
        <begin position="1266"/>
        <end position="1277"/>
    </location>
</feature>
<evidence type="ECO:0000259" key="3">
    <source>
        <dbReference type="Pfam" id="PF00350"/>
    </source>
</evidence>
<evidence type="ECO:0000256" key="2">
    <source>
        <dbReference type="SAM" id="MobiDB-lite"/>
    </source>
</evidence>